<feature type="region of interest" description="Disordered" evidence="1">
    <location>
        <begin position="1"/>
        <end position="63"/>
    </location>
</feature>
<proteinExistence type="predicted"/>
<protein>
    <submittedName>
        <fullName evidence="2">Uncharacterized protein</fullName>
    </submittedName>
</protein>
<sequence length="63" mass="6887">MSFRTLDGWARGAPARRDRSARPWPRGGRTGGTHRAYGGGALRREVTTGTAPAARRPEAGRRR</sequence>
<accession>A0A8J3RJ99</accession>
<organism evidence="2 3">
    <name type="scientific">Planobispora longispora</name>
    <dbReference type="NCBI Taxonomy" id="28887"/>
    <lineage>
        <taxon>Bacteria</taxon>
        <taxon>Bacillati</taxon>
        <taxon>Actinomycetota</taxon>
        <taxon>Actinomycetes</taxon>
        <taxon>Streptosporangiales</taxon>
        <taxon>Streptosporangiaceae</taxon>
        <taxon>Planobispora</taxon>
    </lineage>
</organism>
<gene>
    <name evidence="2" type="ORF">Plo01_21140</name>
</gene>
<evidence type="ECO:0000256" key="1">
    <source>
        <dbReference type="SAM" id="MobiDB-lite"/>
    </source>
</evidence>
<evidence type="ECO:0000313" key="3">
    <source>
        <dbReference type="Proteomes" id="UP000616724"/>
    </source>
</evidence>
<dbReference type="EMBL" id="BOOH01000017">
    <property type="protein sequence ID" value="GIH75685.1"/>
    <property type="molecule type" value="Genomic_DNA"/>
</dbReference>
<reference evidence="2 3" key="1">
    <citation type="submission" date="2021-01" db="EMBL/GenBank/DDBJ databases">
        <title>Whole genome shotgun sequence of Planobispora longispora NBRC 13918.</title>
        <authorList>
            <person name="Komaki H."/>
            <person name="Tamura T."/>
        </authorList>
    </citation>
    <scope>NUCLEOTIDE SEQUENCE [LARGE SCALE GENOMIC DNA]</scope>
    <source>
        <strain evidence="2 3">NBRC 13918</strain>
    </source>
</reference>
<dbReference type="Proteomes" id="UP000616724">
    <property type="component" value="Unassembled WGS sequence"/>
</dbReference>
<evidence type="ECO:0000313" key="2">
    <source>
        <dbReference type="EMBL" id="GIH75685.1"/>
    </source>
</evidence>
<comment type="caution">
    <text evidence="2">The sequence shown here is derived from an EMBL/GenBank/DDBJ whole genome shotgun (WGS) entry which is preliminary data.</text>
</comment>
<dbReference type="AlphaFoldDB" id="A0A8J3RJ99"/>
<keyword evidence="3" id="KW-1185">Reference proteome</keyword>
<name>A0A8J3RJ99_9ACTN</name>